<evidence type="ECO:0000259" key="9">
    <source>
        <dbReference type="PROSITE" id="PS50893"/>
    </source>
</evidence>
<keyword evidence="13" id="KW-1185">Reference proteome</keyword>
<dbReference type="InterPro" id="IPR005892">
    <property type="entry name" value="Gly-betaine_transp_ATP-bd"/>
</dbReference>
<dbReference type="InterPro" id="IPR027417">
    <property type="entry name" value="P-loop_NTPase"/>
</dbReference>
<comment type="subunit">
    <text evidence="8">The complex is probably composed of two ATP-binding proteins, two transmembrane proteins and a solute-binding protein.</text>
</comment>
<dbReference type="EC" id="7.6.2.9" evidence="8"/>
<feature type="domain" description="CBS" evidence="10">
    <location>
        <begin position="279"/>
        <end position="336"/>
    </location>
</feature>
<evidence type="ECO:0000313" key="12">
    <source>
        <dbReference type="EMBL" id="THG88649.1"/>
    </source>
</evidence>
<dbReference type="InterPro" id="IPR017871">
    <property type="entry name" value="ABC_transporter-like_CS"/>
</dbReference>
<dbReference type="SMART" id="SM00382">
    <property type="entry name" value="AAA"/>
    <property type="match status" value="1"/>
</dbReference>
<comment type="subcellular location">
    <subcellularLocation>
        <location evidence="8">Cell inner membrane</location>
        <topology evidence="8">Peripheral membrane protein</topology>
    </subcellularLocation>
</comment>
<dbReference type="SUPFAM" id="SSF54631">
    <property type="entry name" value="CBS-domain pair"/>
    <property type="match status" value="1"/>
</dbReference>
<dbReference type="PROSITE" id="PS00211">
    <property type="entry name" value="ABC_TRANSPORTER_1"/>
    <property type="match status" value="1"/>
</dbReference>
<dbReference type="CDD" id="cd03294">
    <property type="entry name" value="ABC_Pro_Gly_Betaine"/>
    <property type="match status" value="1"/>
</dbReference>
<keyword evidence="2 8" id="KW-0813">Transport</keyword>
<feature type="domain" description="ABC transporter" evidence="9">
    <location>
        <begin position="18"/>
        <end position="264"/>
    </location>
</feature>
<dbReference type="Gene3D" id="3.10.580.10">
    <property type="entry name" value="CBS-domain"/>
    <property type="match status" value="1"/>
</dbReference>
<dbReference type="Proteomes" id="UP000002754">
    <property type="component" value="Unassembled WGS sequence"/>
</dbReference>
<evidence type="ECO:0000259" key="10">
    <source>
        <dbReference type="PROSITE" id="PS51371"/>
    </source>
</evidence>
<keyword evidence="5" id="KW-0029">Amino-acid transport</keyword>
<organism evidence="11 13">
    <name type="scientific">Alkalihalobacillus alcalophilus ATCC 27647 = CGMCC 1.3604</name>
    <dbReference type="NCBI Taxonomy" id="1218173"/>
    <lineage>
        <taxon>Bacteria</taxon>
        <taxon>Bacillati</taxon>
        <taxon>Bacillota</taxon>
        <taxon>Bacilli</taxon>
        <taxon>Bacillales</taxon>
        <taxon>Bacillaceae</taxon>
        <taxon>Alkalihalobacillus</taxon>
    </lineage>
</organism>
<evidence type="ECO:0000256" key="5">
    <source>
        <dbReference type="ARBA" id="ARBA00022970"/>
    </source>
</evidence>
<evidence type="ECO:0000256" key="8">
    <source>
        <dbReference type="RuleBase" id="RU369116"/>
    </source>
</evidence>
<evidence type="ECO:0000313" key="11">
    <source>
        <dbReference type="EMBL" id="KGA98797.1"/>
    </source>
</evidence>
<comment type="catalytic activity">
    <reaction evidence="8">
        <text>a quaternary ammonium(out) + ATP + H2O = a quaternary ammonium(in) + ADP + phosphate + H(+)</text>
        <dbReference type="Rhea" id="RHEA:11036"/>
        <dbReference type="ChEBI" id="CHEBI:15377"/>
        <dbReference type="ChEBI" id="CHEBI:15378"/>
        <dbReference type="ChEBI" id="CHEBI:30616"/>
        <dbReference type="ChEBI" id="CHEBI:35267"/>
        <dbReference type="ChEBI" id="CHEBI:43474"/>
        <dbReference type="ChEBI" id="CHEBI:456216"/>
    </reaction>
</comment>
<reference evidence="12 14" key="2">
    <citation type="submission" date="2014-01" db="EMBL/GenBank/DDBJ databases">
        <title>Draft genome sequencing of Bacillus alcalophilus CGMCC 1.3604.</title>
        <authorList>
            <person name="Yang J."/>
            <person name="Diao L."/>
            <person name="Yang S."/>
        </authorList>
    </citation>
    <scope>NUCLEOTIDE SEQUENCE [LARGE SCALE GENOMIC DNA]</scope>
    <source>
        <strain evidence="12 14">CGMCC 1.3604</strain>
    </source>
</reference>
<dbReference type="NCBIfam" id="TIGR01186">
    <property type="entry name" value="proV"/>
    <property type="match status" value="1"/>
</dbReference>
<comment type="caution">
    <text evidence="11">The sequence shown here is derived from an EMBL/GenBank/DDBJ whole genome shotgun (WGS) entry which is preliminary data.</text>
</comment>
<comment type="similarity">
    <text evidence="1 8">Belongs to the ABC transporter superfamily.</text>
</comment>
<evidence type="ECO:0000256" key="7">
    <source>
        <dbReference type="PROSITE-ProRule" id="PRU00703"/>
    </source>
</evidence>
<keyword evidence="3 8" id="KW-0547">Nucleotide-binding</keyword>
<dbReference type="GO" id="GO:0031460">
    <property type="term" value="P:glycine betaine transport"/>
    <property type="evidence" value="ECO:0007669"/>
    <property type="project" value="InterPro"/>
</dbReference>
<dbReference type="PROSITE" id="PS50893">
    <property type="entry name" value="ABC_TRANSPORTER_2"/>
    <property type="match status" value="1"/>
</dbReference>
<evidence type="ECO:0000313" key="13">
    <source>
        <dbReference type="Proteomes" id="UP000002754"/>
    </source>
</evidence>
<dbReference type="InterPro" id="IPR000644">
    <property type="entry name" value="CBS_dom"/>
</dbReference>
<evidence type="ECO:0000256" key="4">
    <source>
        <dbReference type="ARBA" id="ARBA00022840"/>
    </source>
</evidence>
<dbReference type="AlphaFoldDB" id="A0A094YZ37"/>
<dbReference type="InterPro" id="IPR051921">
    <property type="entry name" value="ABC_osmolyte_uptake_ATP-bind"/>
</dbReference>
<dbReference type="EMBL" id="JALP01000352">
    <property type="protein sequence ID" value="THG88649.1"/>
    <property type="molecule type" value="Genomic_DNA"/>
</dbReference>
<reference evidence="11 13" key="1">
    <citation type="journal article" date="2014" name="Genome Announc.">
        <title>Draft Genome Sequence of Bacillus alcalophilus AV1934, a Classic Alkaliphile Isolated from Human Feces in 1934.</title>
        <authorList>
            <person name="Attie O."/>
            <person name="Jayaprakash A."/>
            <person name="Shah H."/>
            <person name="Paulsen I.T."/>
            <person name="Morino M."/>
            <person name="Takahashi Y."/>
            <person name="Narumi I."/>
            <person name="Sachidanandam R."/>
            <person name="Satoh K."/>
            <person name="Ito M."/>
            <person name="Krulwich T.A."/>
        </authorList>
    </citation>
    <scope>NUCLEOTIDE SEQUENCE [LARGE SCALE GENOMIC DNA]</scope>
    <source>
        <strain evidence="11 13">AV1934</strain>
    </source>
</reference>
<accession>A0A094YZ37</accession>
<protein>
    <recommendedName>
        <fullName evidence="8">Quaternary amine transport ATP-binding protein</fullName>
        <ecNumber evidence="8">7.6.2.9</ecNumber>
    </recommendedName>
</protein>
<dbReference type="EMBL" id="ALPT02000005">
    <property type="protein sequence ID" value="KGA98797.1"/>
    <property type="molecule type" value="Genomic_DNA"/>
</dbReference>
<dbReference type="OrthoDB" id="9802264at2"/>
<dbReference type="STRING" id="1218173.BALCAV_0202525"/>
<dbReference type="PANTHER" id="PTHR43869">
    <property type="entry name" value="GLYCINE BETAINE/PROLINE BETAINE TRANSPORT SYSTEM ATP-BINDING PROTEIN PROV"/>
    <property type="match status" value="1"/>
</dbReference>
<proteinExistence type="inferred from homology"/>
<dbReference type="InterPro" id="IPR003593">
    <property type="entry name" value="AAA+_ATPase"/>
</dbReference>
<dbReference type="GO" id="GO:0015418">
    <property type="term" value="F:ABC-type quaternary ammonium compound transporting activity"/>
    <property type="evidence" value="ECO:0007669"/>
    <property type="project" value="UniProtKB-EC"/>
</dbReference>
<evidence type="ECO:0000256" key="6">
    <source>
        <dbReference type="ARBA" id="ARBA00023122"/>
    </source>
</evidence>
<dbReference type="Proteomes" id="UP000297014">
    <property type="component" value="Unassembled WGS sequence"/>
</dbReference>
<keyword evidence="4 8" id="KW-0067">ATP-binding</keyword>
<dbReference type="Pfam" id="PF00005">
    <property type="entry name" value="ABC_tran"/>
    <property type="match status" value="1"/>
</dbReference>
<keyword evidence="8" id="KW-0472">Membrane</keyword>
<evidence type="ECO:0000256" key="1">
    <source>
        <dbReference type="ARBA" id="ARBA00005417"/>
    </source>
</evidence>
<dbReference type="SUPFAM" id="SSF52540">
    <property type="entry name" value="P-loop containing nucleoside triphosphate hydrolases"/>
    <property type="match status" value="1"/>
</dbReference>
<dbReference type="eggNOG" id="COG4175">
    <property type="taxonomic scope" value="Bacteria"/>
</dbReference>
<sequence>MAKVKVEGLTKVFGKKTKKAIDLLKEKKTKDEILKETGMTVGVNQASFEIENGEIFVIMGLSGSGKSTIIRLLNRLIEPTVGSVWLDGEDLAKMDSKKLREVRRKKMGMVFQKFGLFPNRTVLANVEYGLEVQGIAKATRYEKAMTSLELVGLKGYEQKYPDQLSGGMQQRVGLARALANDPDILLMDEAFSALDPLIRKDMQDELLDLQTKMQKTIIFITHDLDEALRIGDRIMIMKDGSIVQVGTPEEILTQPENQYVEKFVEDVDRSKVLTAENVMIRPETIKLEKDGPRVAIQRMKDAGISSIYVTTKTKELVGVVHANEVSKLIKEQKSDLNEIIDKDIPKVSMDTSIYELLDSLSTSSIPLSVVEDGKLKGIIVRGAVLGALSGNEVDFDGFHTTSTTS</sequence>
<keyword evidence="8" id="KW-1003">Cell membrane</keyword>
<evidence type="ECO:0000256" key="3">
    <source>
        <dbReference type="ARBA" id="ARBA00022741"/>
    </source>
</evidence>
<dbReference type="FunFam" id="3.40.50.300:FF:000201">
    <property type="entry name" value="Glycine betaine/L-proline ABC transporter ATP-binding protein"/>
    <property type="match status" value="1"/>
</dbReference>
<keyword evidence="6 7" id="KW-0129">CBS domain</keyword>
<dbReference type="GO" id="GO:0016887">
    <property type="term" value="F:ATP hydrolysis activity"/>
    <property type="evidence" value="ECO:0007669"/>
    <property type="project" value="UniProtKB-UniRule"/>
</dbReference>
<dbReference type="PANTHER" id="PTHR43869:SF1">
    <property type="entry name" value="GLYCINE BETAINE_PROLINE BETAINE TRANSPORT SYSTEM ATP-BINDING PROTEIN PROV"/>
    <property type="match status" value="1"/>
</dbReference>
<dbReference type="PROSITE" id="PS51371">
    <property type="entry name" value="CBS"/>
    <property type="match status" value="1"/>
</dbReference>
<dbReference type="InterPro" id="IPR046342">
    <property type="entry name" value="CBS_dom_sf"/>
</dbReference>
<dbReference type="GO" id="GO:0005524">
    <property type="term" value="F:ATP binding"/>
    <property type="evidence" value="ECO:0007669"/>
    <property type="project" value="UniProtKB-UniRule"/>
</dbReference>
<dbReference type="GO" id="GO:0006865">
    <property type="term" value="P:amino acid transport"/>
    <property type="evidence" value="ECO:0007669"/>
    <property type="project" value="UniProtKB-UniRule"/>
</dbReference>
<dbReference type="Gene3D" id="3.40.50.300">
    <property type="entry name" value="P-loop containing nucleotide triphosphate hydrolases"/>
    <property type="match status" value="1"/>
</dbReference>
<evidence type="ECO:0000256" key="2">
    <source>
        <dbReference type="ARBA" id="ARBA00022448"/>
    </source>
</evidence>
<dbReference type="RefSeq" id="WP_003320808.1">
    <property type="nucleotide sequence ID" value="NZ_ALPT02000005.1"/>
</dbReference>
<evidence type="ECO:0000313" key="14">
    <source>
        <dbReference type="Proteomes" id="UP000297014"/>
    </source>
</evidence>
<dbReference type="InterPro" id="IPR003439">
    <property type="entry name" value="ABC_transporter-like_ATP-bd"/>
</dbReference>
<keyword evidence="8" id="KW-0997">Cell inner membrane</keyword>
<dbReference type="Pfam" id="PF00571">
    <property type="entry name" value="CBS"/>
    <property type="match status" value="2"/>
</dbReference>
<gene>
    <name evidence="12" type="ORF">AJ85_01675</name>
    <name evidence="11" type="ORF">BALCAV_0202525</name>
</gene>
<dbReference type="GO" id="GO:0006970">
    <property type="term" value="P:response to osmotic stress"/>
    <property type="evidence" value="ECO:0007669"/>
    <property type="project" value="UniProtKB-ARBA"/>
</dbReference>
<dbReference type="SMART" id="SM00116">
    <property type="entry name" value="CBS"/>
    <property type="match status" value="2"/>
</dbReference>
<name>A0A094YZ37_ALKAL</name>
<dbReference type="GO" id="GO:0005886">
    <property type="term" value="C:plasma membrane"/>
    <property type="evidence" value="ECO:0007669"/>
    <property type="project" value="UniProtKB-SubCell"/>
</dbReference>